<reference evidence="3" key="1">
    <citation type="submission" date="2021-02" db="EMBL/GenBank/DDBJ databases">
        <authorList>
            <person name="Nowell W R."/>
        </authorList>
    </citation>
    <scope>NUCLEOTIDE SEQUENCE</scope>
</reference>
<dbReference type="EMBL" id="CAJNOR010005231">
    <property type="protein sequence ID" value="CAF1552626.1"/>
    <property type="molecule type" value="Genomic_DNA"/>
</dbReference>
<keyword evidence="4" id="KW-1185">Reference proteome</keyword>
<proteinExistence type="predicted"/>
<comment type="caution">
    <text evidence="3">The sequence shown here is derived from an EMBL/GenBank/DDBJ whole genome shotgun (WGS) entry which is preliminary data.</text>
</comment>
<dbReference type="OrthoDB" id="10026834at2759"/>
<keyword evidence="1" id="KW-1133">Transmembrane helix</keyword>
<protein>
    <submittedName>
        <fullName evidence="3">Uncharacterized protein</fullName>
    </submittedName>
</protein>
<evidence type="ECO:0000313" key="4">
    <source>
        <dbReference type="Proteomes" id="UP000663828"/>
    </source>
</evidence>
<accession>A0A815X799</accession>
<name>A0A815X799_ADIRI</name>
<dbReference type="Proteomes" id="UP000663852">
    <property type="component" value="Unassembled WGS sequence"/>
</dbReference>
<gene>
    <name evidence="2" type="ORF">EDS130_LOCUS28997</name>
    <name evidence="3" type="ORF">XAT740_LOCUS43012</name>
</gene>
<evidence type="ECO:0000313" key="3">
    <source>
        <dbReference type="EMBL" id="CAF1552626.1"/>
    </source>
</evidence>
<dbReference type="AlphaFoldDB" id="A0A815X799"/>
<evidence type="ECO:0000313" key="2">
    <source>
        <dbReference type="EMBL" id="CAF1270325.1"/>
    </source>
</evidence>
<organism evidence="3 4">
    <name type="scientific">Adineta ricciae</name>
    <name type="common">Rotifer</name>
    <dbReference type="NCBI Taxonomy" id="249248"/>
    <lineage>
        <taxon>Eukaryota</taxon>
        <taxon>Metazoa</taxon>
        <taxon>Spiralia</taxon>
        <taxon>Gnathifera</taxon>
        <taxon>Rotifera</taxon>
        <taxon>Eurotatoria</taxon>
        <taxon>Bdelloidea</taxon>
        <taxon>Adinetida</taxon>
        <taxon>Adinetidae</taxon>
        <taxon>Adineta</taxon>
    </lineage>
</organism>
<feature type="transmembrane region" description="Helical" evidence="1">
    <location>
        <begin position="44"/>
        <end position="62"/>
    </location>
</feature>
<sequence>MFDYIRCLPTKVFKLLSTLNLFSTQQQDTETTDDFEQGRILTRCFILILILCSIIAGIYIVFPYQDHLITVESPSEQTYKKLYEKYSSTLQCPCSQISVPYGTFLNLTFVLHQICSSTLVSSTWLKYLALFDPNNVPIWTKTDFSRDFRSYGVSYFQFLSMFCSLVETNIADAQHLFNSTQYINEYLPSQTLFRRENQYITDSFIIKIRNDFARISKWVHIGNVASRLLTSVNMNFRIKFHNDGQVDAQDIRFSLASMITRLFYTTKGKCSCASQIQNCFLKAIIYSNGTQALEFLQIFNELKIGCIPIVGFLRSEIDWWYNSTYIENIRTTYKLAIDFEPFPNIQPLNLSILTRFRGIEITKLVDEMFIERIINENDQFDLFYEQCAPIACSYKIIKRRDITVAILLLITVCSGINQGLRLVIPLMGKFILFLIRRQTNRNIFSSSDYGMF</sequence>
<feature type="transmembrane region" description="Helical" evidence="1">
    <location>
        <begin position="402"/>
        <end position="435"/>
    </location>
</feature>
<keyword evidence="1" id="KW-0812">Transmembrane</keyword>
<dbReference type="Proteomes" id="UP000663828">
    <property type="component" value="Unassembled WGS sequence"/>
</dbReference>
<dbReference type="EMBL" id="CAJNOJ010000192">
    <property type="protein sequence ID" value="CAF1270325.1"/>
    <property type="molecule type" value="Genomic_DNA"/>
</dbReference>
<keyword evidence="1" id="KW-0472">Membrane</keyword>
<evidence type="ECO:0000256" key="1">
    <source>
        <dbReference type="SAM" id="Phobius"/>
    </source>
</evidence>